<dbReference type="InterPro" id="IPR011109">
    <property type="entry name" value="DNA_bind_recombinase_dom"/>
</dbReference>
<dbReference type="Proteomes" id="UP000265354">
    <property type="component" value="Unassembled WGS sequence"/>
</dbReference>
<reference evidence="3 4" key="1">
    <citation type="submission" date="2018-07" db="EMBL/GenBank/DDBJ databases">
        <title>Whole Genome Shotgun Sequence of Streptomyces spongiicola strain 531S.</title>
        <authorList>
            <person name="Dohra H."/>
            <person name="Kodani S."/>
        </authorList>
    </citation>
    <scope>NUCLEOTIDE SEQUENCE [LARGE SCALE GENOMIC DNA]</scope>
    <source>
        <strain evidence="3 4">531S</strain>
    </source>
</reference>
<evidence type="ECO:0000259" key="2">
    <source>
        <dbReference type="Pfam" id="PF07508"/>
    </source>
</evidence>
<sequence>MEEAPISAIAVGLNADSVPSPRDHWAVKKERDKGGKTGGAKGSHVVRDVSKWTPAVTTRMLRNPTLLGWKVHQGKPVRDAEGNTIMQTETPILTREEFDRISAVLDSRSIDNKKRKSTDALLLRVVHCDSCGWSVRSRRLTLSRFPGTTPSPSCAPPSPSSRSTRSRRGGRSPSTPRGCGRNGRTRSTTA</sequence>
<dbReference type="InterPro" id="IPR038109">
    <property type="entry name" value="DNA_bind_recomb_sf"/>
</dbReference>
<dbReference type="GO" id="GO:0000150">
    <property type="term" value="F:DNA strand exchange activity"/>
    <property type="evidence" value="ECO:0007669"/>
    <property type="project" value="InterPro"/>
</dbReference>
<evidence type="ECO:0000313" key="3">
    <source>
        <dbReference type="EMBL" id="GBQ02735.1"/>
    </source>
</evidence>
<comment type="caution">
    <text evidence="3">The sequence shown here is derived from an EMBL/GenBank/DDBJ whole genome shotgun (WGS) entry which is preliminary data.</text>
</comment>
<organism evidence="3 4">
    <name type="scientific">Streptomyces spongiicola</name>
    <dbReference type="NCBI Taxonomy" id="1690221"/>
    <lineage>
        <taxon>Bacteria</taxon>
        <taxon>Bacillati</taxon>
        <taxon>Actinomycetota</taxon>
        <taxon>Actinomycetes</taxon>
        <taxon>Kitasatosporales</taxon>
        <taxon>Streptomycetaceae</taxon>
        <taxon>Streptomyces</taxon>
    </lineage>
</organism>
<dbReference type="AlphaFoldDB" id="A0A388T672"/>
<dbReference type="EMBL" id="BGZL01000012">
    <property type="protein sequence ID" value="GBQ02735.1"/>
    <property type="molecule type" value="Genomic_DNA"/>
</dbReference>
<evidence type="ECO:0000256" key="1">
    <source>
        <dbReference type="SAM" id="MobiDB-lite"/>
    </source>
</evidence>
<gene>
    <name evidence="3" type="ORF">SSP531S_41990</name>
</gene>
<name>A0A388T672_9ACTN</name>
<dbReference type="GO" id="GO:0003677">
    <property type="term" value="F:DNA binding"/>
    <property type="evidence" value="ECO:0007669"/>
    <property type="project" value="InterPro"/>
</dbReference>
<protein>
    <recommendedName>
        <fullName evidence="2">Recombinase domain-containing protein</fullName>
    </recommendedName>
</protein>
<dbReference type="Gene3D" id="3.90.1750.20">
    <property type="entry name" value="Putative Large Serine Recombinase, Chain B, Domain 2"/>
    <property type="match status" value="1"/>
</dbReference>
<feature type="region of interest" description="Disordered" evidence="1">
    <location>
        <begin position="143"/>
        <end position="190"/>
    </location>
</feature>
<evidence type="ECO:0000313" key="4">
    <source>
        <dbReference type="Proteomes" id="UP000265354"/>
    </source>
</evidence>
<dbReference type="Pfam" id="PF07508">
    <property type="entry name" value="Recombinase"/>
    <property type="match status" value="1"/>
</dbReference>
<feature type="domain" description="Recombinase" evidence="2">
    <location>
        <begin position="6"/>
        <end position="108"/>
    </location>
</feature>
<proteinExistence type="predicted"/>
<accession>A0A388T672</accession>